<keyword evidence="10" id="KW-0732">Signal</keyword>
<feature type="chain" id="PRO_5047396019" description="UAP56-interacting factor" evidence="10">
    <location>
        <begin position="20"/>
        <end position="270"/>
    </location>
</feature>
<dbReference type="Pfam" id="PF07078">
    <property type="entry name" value="FYTT"/>
    <property type="match status" value="1"/>
</dbReference>
<gene>
    <name evidence="11" type="ORF">SPARVUS_LOCUS8340950</name>
</gene>
<evidence type="ECO:0000256" key="6">
    <source>
        <dbReference type="ARBA" id="ARBA00022816"/>
    </source>
</evidence>
<dbReference type="InterPro" id="IPR009782">
    <property type="entry name" value="FYTTD1"/>
</dbReference>
<evidence type="ECO:0000256" key="5">
    <source>
        <dbReference type="ARBA" id="ARBA00022448"/>
    </source>
</evidence>
<comment type="caution">
    <text evidence="11">The sequence shown here is derived from an EMBL/GenBank/DDBJ whole genome shotgun (WGS) entry which is preliminary data.</text>
</comment>
<evidence type="ECO:0000256" key="4">
    <source>
        <dbReference type="ARBA" id="ARBA00020622"/>
    </source>
</evidence>
<evidence type="ECO:0000256" key="7">
    <source>
        <dbReference type="ARBA" id="ARBA00022884"/>
    </source>
</evidence>
<keyword evidence="8" id="KW-0539">Nucleus</keyword>
<feature type="signal peptide" evidence="10">
    <location>
        <begin position="1"/>
        <end position="19"/>
    </location>
</feature>
<protein>
    <recommendedName>
        <fullName evidence="4">UAP56-interacting factor</fullName>
    </recommendedName>
    <alternativeName>
        <fullName evidence="9">Forty-two-three domain-containing protein 1</fullName>
    </alternativeName>
</protein>
<keyword evidence="5" id="KW-0813">Transport</keyword>
<keyword evidence="12" id="KW-1185">Reference proteome</keyword>
<sequence>MHLPSFLSIFFFLLDDIIKLNKEQQSKTAFNGGAQTNSFQWFRNKWGSRRPTGNRVQGKKNGTFGVKTGLALRKMTSWKGVSPLNRPPLSLRNSEGQWSPFRRRTNLSRRLGFVPSLKRNYFHSSYSQTSAFRRGLRTDEQRDQRQATYFQKRGLKVETTMDMDQLEELPELKRTHPWRTSMNSSGILTVSIDNPTAALLPSTRLPRPPLPFLLKKEGSEPKVPKGVPLDFDINSVVKQTGITLNERFKILKEQRLSQAMSKGSRFVTVG</sequence>
<dbReference type="EMBL" id="CATNWA010014801">
    <property type="protein sequence ID" value="CAI9576091.1"/>
    <property type="molecule type" value="Genomic_DNA"/>
</dbReference>
<evidence type="ECO:0000313" key="12">
    <source>
        <dbReference type="Proteomes" id="UP001162483"/>
    </source>
</evidence>
<evidence type="ECO:0000313" key="11">
    <source>
        <dbReference type="EMBL" id="CAI9576091.1"/>
    </source>
</evidence>
<dbReference type="Proteomes" id="UP001162483">
    <property type="component" value="Unassembled WGS sequence"/>
</dbReference>
<comment type="similarity">
    <text evidence="3">Belongs to the UIF family.</text>
</comment>
<keyword evidence="6" id="KW-0509">mRNA transport</keyword>
<evidence type="ECO:0000256" key="2">
    <source>
        <dbReference type="ARBA" id="ARBA00004642"/>
    </source>
</evidence>
<evidence type="ECO:0000256" key="1">
    <source>
        <dbReference type="ARBA" id="ARBA00004324"/>
    </source>
</evidence>
<evidence type="ECO:0000256" key="10">
    <source>
        <dbReference type="SAM" id="SignalP"/>
    </source>
</evidence>
<proteinExistence type="inferred from homology"/>
<name>A0ABN9DXS6_9NEOB</name>
<dbReference type="PANTHER" id="PTHR21038:SF2">
    <property type="entry name" value="UAP56-INTERACTING FACTOR"/>
    <property type="match status" value="1"/>
</dbReference>
<keyword evidence="7" id="KW-0694">RNA-binding</keyword>
<evidence type="ECO:0000256" key="9">
    <source>
        <dbReference type="ARBA" id="ARBA00030067"/>
    </source>
</evidence>
<organism evidence="11 12">
    <name type="scientific">Staurois parvus</name>
    <dbReference type="NCBI Taxonomy" id="386267"/>
    <lineage>
        <taxon>Eukaryota</taxon>
        <taxon>Metazoa</taxon>
        <taxon>Chordata</taxon>
        <taxon>Craniata</taxon>
        <taxon>Vertebrata</taxon>
        <taxon>Euteleostomi</taxon>
        <taxon>Amphibia</taxon>
        <taxon>Batrachia</taxon>
        <taxon>Anura</taxon>
        <taxon>Neobatrachia</taxon>
        <taxon>Ranoidea</taxon>
        <taxon>Ranidae</taxon>
        <taxon>Staurois</taxon>
    </lineage>
</organism>
<comment type="subcellular location">
    <subcellularLocation>
        <location evidence="1">Nucleus speckle</location>
    </subcellularLocation>
    <subcellularLocation>
        <location evidence="2">Nucleus</location>
        <location evidence="2">Nucleoplasm</location>
    </subcellularLocation>
</comment>
<accession>A0ABN9DXS6</accession>
<reference evidence="11" key="1">
    <citation type="submission" date="2023-05" db="EMBL/GenBank/DDBJ databases">
        <authorList>
            <person name="Stuckert A."/>
        </authorList>
    </citation>
    <scope>NUCLEOTIDE SEQUENCE</scope>
</reference>
<dbReference type="PANTHER" id="PTHR21038">
    <property type="entry name" value="40-2-3 PROTEIN-RELATED"/>
    <property type="match status" value="1"/>
</dbReference>
<evidence type="ECO:0000256" key="8">
    <source>
        <dbReference type="ARBA" id="ARBA00023242"/>
    </source>
</evidence>
<evidence type="ECO:0000256" key="3">
    <source>
        <dbReference type="ARBA" id="ARBA00010722"/>
    </source>
</evidence>